<evidence type="ECO:0000256" key="7">
    <source>
        <dbReference type="ARBA" id="ARBA00023180"/>
    </source>
</evidence>
<keyword evidence="6" id="KW-0675">Receptor</keyword>
<comment type="caution">
    <text evidence="9">The sequence shown here is derived from an EMBL/GenBank/DDBJ whole genome shotgun (WGS) entry which is preliminary data.</text>
</comment>
<evidence type="ECO:0000256" key="2">
    <source>
        <dbReference type="ARBA" id="ARBA00022692"/>
    </source>
</evidence>
<keyword evidence="4 8" id="KW-1133">Transmembrane helix</keyword>
<accession>A0AAD4Z6U1</accession>
<keyword evidence="10" id="KW-1185">Reference proteome</keyword>
<protein>
    <submittedName>
        <fullName evidence="9">Uncharacterized protein</fullName>
    </submittedName>
</protein>
<dbReference type="Gene3D" id="3.80.10.10">
    <property type="entry name" value="Ribonuclease Inhibitor"/>
    <property type="match status" value="1"/>
</dbReference>
<proteinExistence type="predicted"/>
<evidence type="ECO:0000256" key="1">
    <source>
        <dbReference type="ARBA" id="ARBA00004479"/>
    </source>
</evidence>
<evidence type="ECO:0000256" key="5">
    <source>
        <dbReference type="ARBA" id="ARBA00023136"/>
    </source>
</evidence>
<dbReference type="Proteomes" id="UP001054821">
    <property type="component" value="Chromosome 4"/>
</dbReference>
<dbReference type="AlphaFoldDB" id="A0AAD4Z6U1"/>
<organism evidence="9 10">
    <name type="scientific">Prunus dulcis</name>
    <name type="common">Almond</name>
    <name type="synonym">Amygdalus dulcis</name>
    <dbReference type="NCBI Taxonomy" id="3755"/>
    <lineage>
        <taxon>Eukaryota</taxon>
        <taxon>Viridiplantae</taxon>
        <taxon>Streptophyta</taxon>
        <taxon>Embryophyta</taxon>
        <taxon>Tracheophyta</taxon>
        <taxon>Spermatophyta</taxon>
        <taxon>Magnoliopsida</taxon>
        <taxon>eudicotyledons</taxon>
        <taxon>Gunneridae</taxon>
        <taxon>Pentapetalae</taxon>
        <taxon>rosids</taxon>
        <taxon>fabids</taxon>
        <taxon>Rosales</taxon>
        <taxon>Rosaceae</taxon>
        <taxon>Amygdaloideae</taxon>
        <taxon>Amygdaleae</taxon>
        <taxon>Prunus</taxon>
    </lineage>
</organism>
<comment type="subcellular location">
    <subcellularLocation>
        <location evidence="1">Membrane</location>
        <topology evidence="1">Single-pass type I membrane protein</topology>
    </subcellularLocation>
</comment>
<gene>
    <name evidence="9" type="ORF">L3X38_025183</name>
</gene>
<evidence type="ECO:0000313" key="10">
    <source>
        <dbReference type="Proteomes" id="UP001054821"/>
    </source>
</evidence>
<sequence length="165" mass="18252">MSKLKTIAFGKNSLDGVISETHFSKLSKLQVLDLSSISLVLDIHADWIPPFADRFFLVSWTCHLTTCLAKFPSRLSSKALIPLFMLEILNSVDLQGFDLSVYAGNPQLCGPPLKNMCGDQNVQTDLSNQEDDKDEVITLGFYIRMGLGFAAEFLGVCGTLIFKRS</sequence>
<feature type="transmembrane region" description="Helical" evidence="8">
    <location>
        <begin position="141"/>
        <end position="162"/>
    </location>
</feature>
<dbReference type="SUPFAM" id="SSF52058">
    <property type="entry name" value="L domain-like"/>
    <property type="match status" value="1"/>
</dbReference>
<reference evidence="9 10" key="1">
    <citation type="journal article" date="2022" name="G3 (Bethesda)">
        <title>Whole-genome sequence and methylome profiling of the almond [Prunus dulcis (Mill.) D.A. Webb] cultivar 'Nonpareil'.</title>
        <authorList>
            <person name="D'Amico-Willman K.M."/>
            <person name="Ouma W.Z."/>
            <person name="Meulia T."/>
            <person name="Sideli G.M."/>
            <person name="Gradziel T.M."/>
            <person name="Fresnedo-Ramirez J."/>
        </authorList>
    </citation>
    <scope>NUCLEOTIDE SEQUENCE [LARGE SCALE GENOMIC DNA]</scope>
    <source>
        <strain evidence="9">Clone GOH B32 T37-40</strain>
    </source>
</reference>
<name>A0AAD4Z6U1_PRUDU</name>
<evidence type="ECO:0000313" key="9">
    <source>
        <dbReference type="EMBL" id="KAI5335050.1"/>
    </source>
</evidence>
<dbReference type="InterPro" id="IPR032675">
    <property type="entry name" value="LRR_dom_sf"/>
</dbReference>
<evidence type="ECO:0000256" key="4">
    <source>
        <dbReference type="ARBA" id="ARBA00022989"/>
    </source>
</evidence>
<keyword evidence="3" id="KW-0732">Signal</keyword>
<evidence type="ECO:0000256" key="6">
    <source>
        <dbReference type="ARBA" id="ARBA00023170"/>
    </source>
</evidence>
<keyword evidence="2 8" id="KW-0812">Transmembrane</keyword>
<dbReference type="EMBL" id="JAJFAZ020000004">
    <property type="protein sequence ID" value="KAI5335050.1"/>
    <property type="molecule type" value="Genomic_DNA"/>
</dbReference>
<dbReference type="InterPro" id="IPR046956">
    <property type="entry name" value="RLP23-like"/>
</dbReference>
<evidence type="ECO:0000256" key="8">
    <source>
        <dbReference type="SAM" id="Phobius"/>
    </source>
</evidence>
<dbReference type="GO" id="GO:0016020">
    <property type="term" value="C:membrane"/>
    <property type="evidence" value="ECO:0007669"/>
    <property type="project" value="UniProtKB-SubCell"/>
</dbReference>
<keyword evidence="5 8" id="KW-0472">Membrane</keyword>
<evidence type="ECO:0000256" key="3">
    <source>
        <dbReference type="ARBA" id="ARBA00022729"/>
    </source>
</evidence>
<dbReference type="PANTHER" id="PTHR48063:SF98">
    <property type="entry name" value="LRR RECEPTOR-LIKE SERINE_THREONINE-PROTEIN KINASE FLS2"/>
    <property type="match status" value="1"/>
</dbReference>
<keyword evidence="7" id="KW-0325">Glycoprotein</keyword>
<dbReference type="PANTHER" id="PTHR48063">
    <property type="entry name" value="LRR RECEPTOR-LIKE KINASE"/>
    <property type="match status" value="1"/>
</dbReference>